<dbReference type="EMBL" id="CP078073">
    <property type="protein sequence ID" value="QXL86625.1"/>
    <property type="molecule type" value="Genomic_DNA"/>
</dbReference>
<accession>A0A975TSD1</accession>
<dbReference type="NCBIfam" id="TIGR02451">
    <property type="entry name" value="anti_sig_ChrR"/>
    <property type="match status" value="1"/>
</dbReference>
<feature type="domain" description="ChrR-like cupin" evidence="1">
    <location>
        <begin position="101"/>
        <end position="195"/>
    </location>
</feature>
<protein>
    <submittedName>
        <fullName evidence="3">ChrR family anti-sigma-E factor</fullName>
    </submittedName>
</protein>
<dbReference type="InterPro" id="IPR025979">
    <property type="entry name" value="ChrR-like_cupin_dom"/>
</dbReference>
<evidence type="ECO:0000313" key="4">
    <source>
        <dbReference type="Proteomes" id="UP000693972"/>
    </source>
</evidence>
<proteinExistence type="predicted"/>
<dbReference type="InterPro" id="IPR041916">
    <property type="entry name" value="Anti_sigma_zinc_sf"/>
</dbReference>
<evidence type="ECO:0000313" key="2">
    <source>
        <dbReference type="EMBL" id="MBY4893933.1"/>
    </source>
</evidence>
<evidence type="ECO:0000259" key="1">
    <source>
        <dbReference type="Pfam" id="PF12973"/>
    </source>
</evidence>
<dbReference type="Gene3D" id="2.60.120.10">
    <property type="entry name" value="Jelly Rolls"/>
    <property type="match status" value="1"/>
</dbReference>
<dbReference type="Gene3D" id="1.10.10.1320">
    <property type="entry name" value="Anti-sigma factor, zinc-finger domain"/>
    <property type="match status" value="1"/>
</dbReference>
<name>A0A975TSD1_9RHOB</name>
<dbReference type="SUPFAM" id="SSF51182">
    <property type="entry name" value="RmlC-like cupins"/>
    <property type="match status" value="1"/>
</dbReference>
<reference evidence="3 4" key="1">
    <citation type="submission" date="2021-07" db="EMBL/GenBank/DDBJ databases">
        <title>Karlodiniumbacter phycospheric gen. nov., sp. nov., a phycosphere bacterium isolated from karlodinium veneficum.</title>
        <authorList>
            <person name="Peng Y."/>
            <person name="Jiang L."/>
            <person name="Lee J."/>
        </authorList>
    </citation>
    <scope>NUCLEOTIDE SEQUENCE</scope>
    <source>
        <strain evidence="3 4">N5</strain>
    </source>
</reference>
<dbReference type="Pfam" id="PF12973">
    <property type="entry name" value="Cupin_7"/>
    <property type="match status" value="1"/>
</dbReference>
<dbReference type="AlphaFoldDB" id="A0A975TSD1"/>
<evidence type="ECO:0000313" key="3">
    <source>
        <dbReference type="EMBL" id="QXL86625.1"/>
    </source>
</evidence>
<gene>
    <name evidence="2" type="ORF">KUL25_14335</name>
    <name evidence="3" type="ORF">KUL25_14340</name>
</gene>
<sequence>MTDTHHSVPDDMLMGYASGSLAKAFDLVLATHVSLSDDARARLETFEALGGAVLCDMEAVEVADDSLEQTMAKIRGAAPIERPTPSTGTFPVPLQAFVGGDEEAVRWRSIGGGVKQCVLHSDDQGTARLLLIPAGKAMPQHSHHGTEMTLVLKGAFRDEDGVFARGDLEVADSETNHQPIAEPGEDCICLVATNAKLKFQGLLPRIAQPFVGI</sequence>
<organism evidence="3">
    <name type="scientific">Gymnodinialimonas phycosphaerae</name>
    <dbReference type="NCBI Taxonomy" id="2841589"/>
    <lineage>
        <taxon>Bacteria</taxon>
        <taxon>Pseudomonadati</taxon>
        <taxon>Pseudomonadota</taxon>
        <taxon>Alphaproteobacteria</taxon>
        <taxon>Rhodobacterales</taxon>
        <taxon>Paracoccaceae</taxon>
        <taxon>Gymnodinialimonas</taxon>
    </lineage>
</organism>
<dbReference type="InterPro" id="IPR012807">
    <property type="entry name" value="Anti-sigma_ChrR"/>
</dbReference>
<dbReference type="RefSeq" id="WP_257893563.1">
    <property type="nucleotide sequence ID" value="NZ_JAIMBW010000001.1"/>
</dbReference>
<dbReference type="InterPro" id="IPR014710">
    <property type="entry name" value="RmlC-like_jellyroll"/>
</dbReference>
<dbReference type="Proteomes" id="UP000693972">
    <property type="component" value="Unassembled WGS sequence"/>
</dbReference>
<dbReference type="EMBL" id="JAIMBW010000001">
    <property type="protein sequence ID" value="MBY4893933.1"/>
    <property type="molecule type" value="Genomic_DNA"/>
</dbReference>
<dbReference type="CDD" id="cd20301">
    <property type="entry name" value="cupin_ChrR"/>
    <property type="match status" value="1"/>
</dbReference>
<dbReference type="InterPro" id="IPR011051">
    <property type="entry name" value="RmlC_Cupin_sf"/>
</dbReference>
<keyword evidence="4" id="KW-1185">Reference proteome</keyword>